<dbReference type="EMBL" id="SNXO01000040">
    <property type="protein sequence ID" value="TDP50334.1"/>
    <property type="molecule type" value="Genomic_DNA"/>
</dbReference>
<feature type="transmembrane region" description="Helical" evidence="1">
    <location>
        <begin position="177"/>
        <end position="197"/>
    </location>
</feature>
<keyword evidence="3" id="KW-1185">Reference proteome</keyword>
<sequence>MFISRETKISDSICLALVLLCGILHLAGPYISPYISENSIIFVCYTVAFFIWIYQIRRRLLQKYVRKYLIGAASLMIFWMAIRTVKYSLLPMHHVGARYIWYLYYFPYIFIPLLIIFALFCVGKGQKEDVDRKWKLLYIPAVVMMLGIMTNDLHFQAFRFPDGLRAWTDSDMIRGPLYYIVTTWIILLFLVAITLAFIHCRVPAIRKRIWVPMLPFAVGFLYVVLYILDSDIFIIHMFRAPEIACVLFAAFMESLIVVHLFPSNDSYGDFWRASSIGAGIMDNDGNLRFSSGKCIPVTAEQVYGAKGSPAVLDRGDTVLGSKKIHGGCCYWVRDISEINSLNSRLADLGDVLADENAMIDAENKMEEKRTRTEQQSRLYDSVAKGVRPQLDKLDNILRNLDDDTDEETFVHSMEYACVLNAYIKRYSNLILISDGAEDIPAAELRLALEESLEYGGLCGAQTCVTGSNTGRLPFVAALLMYRLFEEVLERAIPGADGILADLETEDTAMIHIEVSRPGAPLGADVLGEEIAAAGGSFSLEYSEDEEREIVSLSFAKGGPAC</sequence>
<evidence type="ECO:0000313" key="3">
    <source>
        <dbReference type="Proteomes" id="UP000295500"/>
    </source>
</evidence>
<feature type="transmembrane region" description="Helical" evidence="1">
    <location>
        <begin position="136"/>
        <end position="157"/>
    </location>
</feature>
<organism evidence="2 3">
    <name type="scientific">Aminicella lysinilytica</name>
    <dbReference type="NCBI Taxonomy" id="433323"/>
    <lineage>
        <taxon>Bacteria</taxon>
        <taxon>Bacillati</taxon>
        <taxon>Bacillota</taxon>
        <taxon>Clostridia</taxon>
        <taxon>Peptostreptococcales</taxon>
        <taxon>Anaerovoracaceae</taxon>
        <taxon>Aminicella</taxon>
    </lineage>
</organism>
<feature type="transmembrane region" description="Helical" evidence="1">
    <location>
        <begin position="209"/>
        <end position="228"/>
    </location>
</feature>
<feature type="transmembrane region" description="Helical" evidence="1">
    <location>
        <begin position="105"/>
        <end position="124"/>
    </location>
</feature>
<dbReference type="Proteomes" id="UP000295500">
    <property type="component" value="Unassembled WGS sequence"/>
</dbReference>
<keyword evidence="1" id="KW-0472">Membrane</keyword>
<keyword evidence="1" id="KW-1133">Transmembrane helix</keyword>
<feature type="transmembrane region" description="Helical" evidence="1">
    <location>
        <begin position="68"/>
        <end position="85"/>
    </location>
</feature>
<name>A0A4R6PYU7_9FIRM</name>
<reference evidence="2 3" key="1">
    <citation type="submission" date="2019-03" db="EMBL/GenBank/DDBJ databases">
        <title>Genomic Encyclopedia of Type Strains, Phase IV (KMG-IV): sequencing the most valuable type-strain genomes for metagenomic binning, comparative biology and taxonomic classification.</title>
        <authorList>
            <person name="Goeker M."/>
        </authorList>
    </citation>
    <scope>NUCLEOTIDE SEQUENCE [LARGE SCALE GENOMIC DNA]</scope>
    <source>
        <strain evidence="2 3">DSM 28287</strain>
    </source>
</reference>
<evidence type="ECO:0000313" key="2">
    <source>
        <dbReference type="EMBL" id="TDP50334.1"/>
    </source>
</evidence>
<gene>
    <name evidence="2" type="ORF">EV211_14016</name>
</gene>
<feature type="transmembrane region" description="Helical" evidence="1">
    <location>
        <begin position="39"/>
        <end position="56"/>
    </location>
</feature>
<comment type="caution">
    <text evidence="2">The sequence shown here is derived from an EMBL/GenBank/DDBJ whole genome shotgun (WGS) entry which is preliminary data.</text>
</comment>
<dbReference type="AlphaFoldDB" id="A0A4R6PYU7"/>
<evidence type="ECO:0008006" key="4">
    <source>
        <dbReference type="Google" id="ProtNLM"/>
    </source>
</evidence>
<protein>
    <recommendedName>
        <fullName evidence="4">Histidine kinase N-terminal 7TM region domain-containing protein</fullName>
    </recommendedName>
</protein>
<proteinExistence type="predicted"/>
<dbReference type="RefSeq" id="WP_133529127.1">
    <property type="nucleotide sequence ID" value="NZ_SNXO01000040.1"/>
</dbReference>
<keyword evidence="1" id="KW-0812">Transmembrane</keyword>
<evidence type="ECO:0000256" key="1">
    <source>
        <dbReference type="SAM" id="Phobius"/>
    </source>
</evidence>
<accession>A0A4R6PYU7</accession>
<dbReference type="OrthoDB" id="3196489at2"/>